<dbReference type="Gene3D" id="3.40.50.720">
    <property type="entry name" value="NAD(P)-binding Rossmann-like Domain"/>
    <property type="match status" value="1"/>
</dbReference>
<sequence>MTESTVLSGDALIDALQQAASQSKDEVVTHAISRDVALPGDAGTAVVITLDNGLDHNRPNSFGPIGLGELNQAIDTAAARPEVVAIAVTGKPFILAAGADLSQVGQINDHAQAKLIAQIGHGVFHKLHTTDKPTFGLINGLALGGGLEIALHCDYRTVSAAAPAIALPECFLGLVPGWGGTWLLPHLVGAESAIKVIIENALSQNRMLNGPKAHHLGIADALFDGADYLEQSLLWVSKVVSGELTVDRPQVDTGEAWSAAVAKGRAFADSKVGGVAPAPYKALDLIEANASRDRVAGFAAEDDALAELIMSEELHAGLYAFDLVQKRAKRPAGAPDKSLAQKVTKVGIVGAGLMASQLALLFARRLGVPVIMSDLDQSRVDKGVGYVQQELEKLAARGRLSPDKKNRYSALVSGTTDTADFADCDFVIEAVFEEMGVKKQVFADLEKHVSAQCVLATNTSSLSITEMAADLHHPERVVGFHFFNPVAVLPLLEIVKGERTDEATLATAFSVARSLKKNAVLVADAPAFVVNRVLVRLLSEITGAIDEGTDFETADHALDPLGLPMSPFVLLQLVGPAIGLHVAETLNSAFGDRFHVSENLRRLVEAKKAGIWDYDEQGKPYVADETRALFEVGDSPSTAEQLRVRVEDALADEIGRMLDEGVVADARDIDLCLILGAGYPFHLGGITPYLDRSGASERVRGKRFLDPGVASLA</sequence>
<feature type="domain" description="3-hydroxyacyl-CoA dehydrogenase C-terminal" evidence="13">
    <location>
        <begin position="528"/>
        <end position="610"/>
    </location>
</feature>
<dbReference type="InterPro" id="IPR001753">
    <property type="entry name" value="Enoyl-CoA_hydra/iso"/>
</dbReference>
<keyword evidence="10" id="KW-0456">Lyase</keyword>
<dbReference type="FunFam" id="3.40.50.720:FF:000009">
    <property type="entry name" value="Fatty oxidation complex, alpha subunit"/>
    <property type="match status" value="1"/>
</dbReference>
<evidence type="ECO:0000256" key="9">
    <source>
        <dbReference type="ARBA" id="ARBA00023098"/>
    </source>
</evidence>
<dbReference type="InterPro" id="IPR006176">
    <property type="entry name" value="3-OHacyl-CoA_DH_NAD-bd"/>
</dbReference>
<dbReference type="RefSeq" id="WP_243831717.1">
    <property type="nucleotide sequence ID" value="NZ_SOAW01000001.1"/>
</dbReference>
<keyword evidence="9" id="KW-0443">Lipid metabolism</keyword>
<dbReference type="InterPro" id="IPR029045">
    <property type="entry name" value="ClpP/crotonase-like_dom_sf"/>
</dbReference>
<dbReference type="AlphaFoldDB" id="A0A4R7J760"/>
<evidence type="ECO:0000256" key="6">
    <source>
        <dbReference type="ARBA" id="ARBA00022963"/>
    </source>
</evidence>
<dbReference type="InterPro" id="IPR050136">
    <property type="entry name" value="FA_oxidation_alpha_subunit"/>
</dbReference>
<dbReference type="EMBL" id="SOAW01000001">
    <property type="protein sequence ID" value="TDT33261.1"/>
    <property type="molecule type" value="Genomic_DNA"/>
</dbReference>
<dbReference type="GO" id="GO:0004300">
    <property type="term" value="F:enoyl-CoA hydratase activity"/>
    <property type="evidence" value="ECO:0007669"/>
    <property type="project" value="TreeGrafter"/>
</dbReference>
<dbReference type="InterPro" id="IPR036291">
    <property type="entry name" value="NAD(P)-bd_dom_sf"/>
</dbReference>
<keyword evidence="16" id="KW-1185">Reference proteome</keyword>
<name>A0A4R7J760_9ACTN</name>
<comment type="pathway">
    <text evidence="1">Lipid metabolism; fatty acid beta-oxidation.</text>
</comment>
<comment type="catalytic activity">
    <reaction evidence="12">
        <text>a (3S)-3-hydroxyacyl-CoA + NAD(+) = a 3-oxoacyl-CoA + NADH + H(+)</text>
        <dbReference type="Rhea" id="RHEA:22432"/>
        <dbReference type="ChEBI" id="CHEBI:15378"/>
        <dbReference type="ChEBI" id="CHEBI:57318"/>
        <dbReference type="ChEBI" id="CHEBI:57540"/>
        <dbReference type="ChEBI" id="CHEBI:57945"/>
        <dbReference type="ChEBI" id="CHEBI:90726"/>
        <dbReference type="EC" id="1.1.1.35"/>
    </reaction>
</comment>
<dbReference type="Gene3D" id="3.90.226.10">
    <property type="entry name" value="2-enoyl-CoA Hydratase, Chain A, domain 1"/>
    <property type="match status" value="1"/>
</dbReference>
<dbReference type="Pfam" id="PF00378">
    <property type="entry name" value="ECH_1"/>
    <property type="match status" value="1"/>
</dbReference>
<dbReference type="Pfam" id="PF02737">
    <property type="entry name" value="3HCDH_N"/>
    <property type="match status" value="1"/>
</dbReference>
<dbReference type="SUPFAM" id="SSF51735">
    <property type="entry name" value="NAD(P)-binding Rossmann-fold domains"/>
    <property type="match status" value="1"/>
</dbReference>
<evidence type="ECO:0000256" key="8">
    <source>
        <dbReference type="ARBA" id="ARBA00023027"/>
    </source>
</evidence>
<evidence type="ECO:0000313" key="16">
    <source>
        <dbReference type="Proteomes" id="UP000295371"/>
    </source>
</evidence>
<accession>A0A4R7J760</accession>
<proteinExistence type="inferred from homology"/>
<keyword evidence="5" id="KW-0276">Fatty acid metabolism</keyword>
<evidence type="ECO:0000256" key="5">
    <source>
        <dbReference type="ARBA" id="ARBA00022832"/>
    </source>
</evidence>
<organism evidence="15 16">
    <name type="scientific">Naumannella halotolerans</name>
    <dbReference type="NCBI Taxonomy" id="993414"/>
    <lineage>
        <taxon>Bacteria</taxon>
        <taxon>Bacillati</taxon>
        <taxon>Actinomycetota</taxon>
        <taxon>Actinomycetes</taxon>
        <taxon>Propionibacteriales</taxon>
        <taxon>Propionibacteriaceae</taxon>
        <taxon>Naumannella</taxon>
    </lineage>
</organism>
<evidence type="ECO:0000259" key="13">
    <source>
        <dbReference type="Pfam" id="PF00725"/>
    </source>
</evidence>
<dbReference type="UniPathway" id="UPA00659"/>
<dbReference type="InterPro" id="IPR006108">
    <property type="entry name" value="3HC_DH_C"/>
</dbReference>
<dbReference type="PANTHER" id="PTHR43612:SF3">
    <property type="entry name" value="TRIFUNCTIONAL ENZYME SUBUNIT ALPHA, MITOCHONDRIAL"/>
    <property type="match status" value="1"/>
</dbReference>
<comment type="caution">
    <text evidence="15">The sequence shown here is derived from an EMBL/GenBank/DDBJ whole genome shotgun (WGS) entry which is preliminary data.</text>
</comment>
<evidence type="ECO:0000256" key="3">
    <source>
        <dbReference type="ARBA" id="ARBA00007005"/>
    </source>
</evidence>
<evidence type="ECO:0000256" key="4">
    <source>
        <dbReference type="ARBA" id="ARBA00009463"/>
    </source>
</evidence>
<dbReference type="GO" id="GO:0070403">
    <property type="term" value="F:NAD+ binding"/>
    <property type="evidence" value="ECO:0007669"/>
    <property type="project" value="InterPro"/>
</dbReference>
<evidence type="ECO:0000256" key="10">
    <source>
        <dbReference type="ARBA" id="ARBA00023239"/>
    </source>
</evidence>
<dbReference type="Gene3D" id="1.10.1040.50">
    <property type="match status" value="1"/>
</dbReference>
<evidence type="ECO:0000256" key="2">
    <source>
        <dbReference type="ARBA" id="ARBA00005086"/>
    </source>
</evidence>
<protein>
    <submittedName>
        <fullName evidence="15">3-hydroxyacyl-CoA dehydrogenase</fullName>
    </submittedName>
</protein>
<dbReference type="InterPro" id="IPR008927">
    <property type="entry name" value="6-PGluconate_DH-like_C_sf"/>
</dbReference>
<dbReference type="SUPFAM" id="SSF48179">
    <property type="entry name" value="6-phosphogluconate dehydrogenase C-terminal domain-like"/>
    <property type="match status" value="2"/>
</dbReference>
<dbReference type="Pfam" id="PF00725">
    <property type="entry name" value="3HCDH"/>
    <property type="match status" value="1"/>
</dbReference>
<feature type="domain" description="3-hydroxyacyl-CoA dehydrogenase NAD binding" evidence="14">
    <location>
        <begin position="345"/>
        <end position="524"/>
    </location>
</feature>
<evidence type="ECO:0000256" key="12">
    <source>
        <dbReference type="ARBA" id="ARBA00049556"/>
    </source>
</evidence>
<keyword evidence="11" id="KW-0511">Multifunctional enzyme</keyword>
<dbReference type="Proteomes" id="UP000295371">
    <property type="component" value="Unassembled WGS sequence"/>
</dbReference>
<dbReference type="GO" id="GO:0016509">
    <property type="term" value="F:long-chain (3S)-3-hydroxyacyl-CoA dehydrogenase (NAD+) activity"/>
    <property type="evidence" value="ECO:0007669"/>
    <property type="project" value="TreeGrafter"/>
</dbReference>
<comment type="similarity">
    <text evidence="4">Belongs to the 3-hydroxyacyl-CoA dehydrogenase family.</text>
</comment>
<keyword evidence="7" id="KW-0560">Oxidoreductase</keyword>
<dbReference type="GO" id="GO:0006635">
    <property type="term" value="P:fatty acid beta-oxidation"/>
    <property type="evidence" value="ECO:0007669"/>
    <property type="project" value="UniProtKB-UniPathway"/>
</dbReference>
<reference evidence="15 16" key="1">
    <citation type="submission" date="2019-03" db="EMBL/GenBank/DDBJ databases">
        <title>Genomic Encyclopedia of Archaeal and Bacterial Type Strains, Phase II (KMG-II): from individual species to whole genera.</title>
        <authorList>
            <person name="Goeker M."/>
        </authorList>
    </citation>
    <scope>NUCLEOTIDE SEQUENCE [LARGE SCALE GENOMIC DNA]</scope>
    <source>
        <strain evidence="15 16">DSM 24323</strain>
    </source>
</reference>
<evidence type="ECO:0000256" key="11">
    <source>
        <dbReference type="ARBA" id="ARBA00023268"/>
    </source>
</evidence>
<dbReference type="PANTHER" id="PTHR43612">
    <property type="entry name" value="TRIFUNCTIONAL ENZYME SUBUNIT ALPHA"/>
    <property type="match status" value="1"/>
</dbReference>
<comment type="similarity">
    <text evidence="3">In the central section; belongs to the 3-hydroxyacyl-CoA dehydrogenase family.</text>
</comment>
<keyword evidence="8" id="KW-0520">NAD</keyword>
<evidence type="ECO:0000313" key="15">
    <source>
        <dbReference type="EMBL" id="TDT33261.1"/>
    </source>
</evidence>
<dbReference type="CDD" id="cd06558">
    <property type="entry name" value="crotonase-like"/>
    <property type="match status" value="1"/>
</dbReference>
<gene>
    <name evidence="15" type="ORF">CLV29_0866</name>
</gene>
<keyword evidence="6" id="KW-0442">Lipid degradation</keyword>
<dbReference type="SUPFAM" id="SSF52096">
    <property type="entry name" value="ClpP/crotonase"/>
    <property type="match status" value="1"/>
</dbReference>
<evidence type="ECO:0000256" key="1">
    <source>
        <dbReference type="ARBA" id="ARBA00005005"/>
    </source>
</evidence>
<comment type="pathway">
    <text evidence="2">Lipid metabolism; butanoate metabolism.</text>
</comment>
<evidence type="ECO:0000256" key="7">
    <source>
        <dbReference type="ARBA" id="ARBA00023002"/>
    </source>
</evidence>
<evidence type="ECO:0000259" key="14">
    <source>
        <dbReference type="Pfam" id="PF02737"/>
    </source>
</evidence>